<comment type="function">
    <text evidence="5">A flexible structure which links the flagellar filament to the drive apparatus in the basal body.</text>
</comment>
<organism evidence="10 11">
    <name type="scientific">Methylosinus sporium</name>
    <dbReference type="NCBI Taxonomy" id="428"/>
    <lineage>
        <taxon>Bacteria</taxon>
        <taxon>Pseudomonadati</taxon>
        <taxon>Pseudomonadota</taxon>
        <taxon>Alphaproteobacteria</taxon>
        <taxon>Hyphomicrobiales</taxon>
        <taxon>Methylocystaceae</taxon>
        <taxon>Methylosinus</taxon>
    </lineage>
</organism>
<keyword evidence="10" id="KW-0969">Cilium</keyword>
<evidence type="ECO:0000256" key="5">
    <source>
        <dbReference type="RuleBase" id="RU362116"/>
    </source>
</evidence>
<dbReference type="Pfam" id="PF06429">
    <property type="entry name" value="Flg_bbr_C"/>
    <property type="match status" value="1"/>
</dbReference>
<dbReference type="Pfam" id="PF22692">
    <property type="entry name" value="LlgE_F_G_D1"/>
    <property type="match status" value="1"/>
</dbReference>
<evidence type="ECO:0000259" key="6">
    <source>
        <dbReference type="Pfam" id="PF00460"/>
    </source>
</evidence>
<comment type="similarity">
    <text evidence="2 5">Belongs to the flagella basal body rod proteins family.</text>
</comment>
<gene>
    <name evidence="10" type="ORF">C5689_08525</name>
</gene>
<sequence>MTASALFNTSVMGMSAQTTALSAVAENIANSGTVGYKEATTQFQTLLSSVQGGADIDGGVSASNVIEITKAGSTLNTTSATDLAISGDGFFVVSDASGNTYLTRAGSFLPDTQGRLYNTAGYYLMGYSASAASAPSDPAGLQVITIPYGTTISTPSTEGTLSANLPQTADVVGAADLPSANASTSTYSKKTSATAYDNLGNAVTLDVYFSKTSDNEWEMSVFDASTATDGGFPYSSGPLTTQSLTFSSTDGSLTGGSSASIAVPNGSTLTLDLSAMTQRGSSFSVVNPTINGNAASQVTSVNISKDGTLSYVLGNDQSVAASKIPLARVASPTNLQAQSGNIFAVTKDSGAAYLGDANSGSMGSIASSTLEGSTVDLATQLSNMIVAQRSFTANSQVFQVASEVMQVLNNLK</sequence>
<name>A0A2U1SRZ8_METSR</name>
<protein>
    <recommendedName>
        <fullName evidence="3 5">Flagellar hook protein FlgE</fullName>
    </recommendedName>
</protein>
<dbReference type="PANTHER" id="PTHR30435:SF1">
    <property type="entry name" value="FLAGELLAR HOOK PROTEIN FLGE"/>
    <property type="match status" value="1"/>
</dbReference>
<dbReference type="GO" id="GO:0009424">
    <property type="term" value="C:bacterial-type flagellum hook"/>
    <property type="evidence" value="ECO:0007669"/>
    <property type="project" value="TreeGrafter"/>
</dbReference>
<keyword evidence="10" id="KW-0282">Flagellum</keyword>
<proteinExistence type="inferred from homology"/>
<evidence type="ECO:0000259" key="8">
    <source>
        <dbReference type="Pfam" id="PF07559"/>
    </source>
</evidence>
<evidence type="ECO:0000256" key="3">
    <source>
        <dbReference type="ARBA" id="ARBA00019015"/>
    </source>
</evidence>
<dbReference type="AlphaFoldDB" id="A0A2U1SRZ8"/>
<comment type="subcellular location">
    <subcellularLocation>
        <location evidence="1 5">Bacterial flagellum basal body</location>
    </subcellularLocation>
</comment>
<dbReference type="RefSeq" id="WP_108916883.1">
    <property type="nucleotide sequence ID" value="NZ_BGJY01000003.1"/>
</dbReference>
<keyword evidence="10" id="KW-0966">Cell projection</keyword>
<evidence type="ECO:0000313" key="11">
    <source>
        <dbReference type="Proteomes" id="UP000245137"/>
    </source>
</evidence>
<evidence type="ECO:0000256" key="2">
    <source>
        <dbReference type="ARBA" id="ARBA00009677"/>
    </source>
</evidence>
<dbReference type="EMBL" id="PUIV01000009">
    <property type="protein sequence ID" value="PWB94394.1"/>
    <property type="molecule type" value="Genomic_DNA"/>
</dbReference>
<dbReference type="Pfam" id="PF07559">
    <property type="entry name" value="FlgE_D2"/>
    <property type="match status" value="1"/>
</dbReference>
<evidence type="ECO:0000256" key="1">
    <source>
        <dbReference type="ARBA" id="ARBA00004117"/>
    </source>
</evidence>
<dbReference type="InterPro" id="IPR001444">
    <property type="entry name" value="Flag_bb_rod_N"/>
</dbReference>
<feature type="domain" description="Flagellar basal body rod protein N-terminal" evidence="6">
    <location>
        <begin position="7"/>
        <end position="37"/>
    </location>
</feature>
<dbReference type="Gene3D" id="2.60.98.20">
    <property type="entry name" value="Flagellar hook protein FlgE"/>
    <property type="match status" value="1"/>
</dbReference>
<accession>A0A2U1SRZ8</accession>
<dbReference type="InterPro" id="IPR037925">
    <property type="entry name" value="FlgE/F/G-like"/>
</dbReference>
<dbReference type="InterPro" id="IPR053967">
    <property type="entry name" value="LlgE_F_G-like_D1"/>
</dbReference>
<evidence type="ECO:0000259" key="7">
    <source>
        <dbReference type="Pfam" id="PF06429"/>
    </source>
</evidence>
<feature type="domain" description="Flagellar hook protein FlgE/F/G-like D1" evidence="9">
    <location>
        <begin position="84"/>
        <end position="163"/>
    </location>
</feature>
<dbReference type="Pfam" id="PF00460">
    <property type="entry name" value="Flg_bb_rod"/>
    <property type="match status" value="1"/>
</dbReference>
<dbReference type="GO" id="GO:0071978">
    <property type="term" value="P:bacterial-type flagellum-dependent swarming motility"/>
    <property type="evidence" value="ECO:0007669"/>
    <property type="project" value="TreeGrafter"/>
</dbReference>
<evidence type="ECO:0000256" key="4">
    <source>
        <dbReference type="ARBA" id="ARBA00023143"/>
    </source>
</evidence>
<dbReference type="Proteomes" id="UP000245137">
    <property type="component" value="Unassembled WGS sequence"/>
</dbReference>
<reference evidence="10 11" key="1">
    <citation type="journal article" date="2018" name="Appl. Microbiol. Biotechnol.">
        <title>Co-cultivation of the strictly anaerobic methanogen Methanosarcina barkeri with aerobic methanotrophs in an oxygen-limited membrane bioreactor.</title>
        <authorList>
            <person name="In 't Zandt M.H."/>
            <person name="van den Bosch T.J.M."/>
            <person name="Rijkers R."/>
            <person name="van Kessel M.A.H.J."/>
            <person name="Jetten M.S.M."/>
            <person name="Welte C.U."/>
        </authorList>
    </citation>
    <scope>NUCLEOTIDE SEQUENCE [LARGE SCALE GENOMIC DNA]</scope>
    <source>
        <strain evidence="10 11">DSM 17706</strain>
    </source>
</reference>
<dbReference type="InterPro" id="IPR037058">
    <property type="entry name" value="Falgellar_hook_FlgE_sf"/>
</dbReference>
<dbReference type="InterPro" id="IPR020013">
    <property type="entry name" value="Flagellar_FlgE/F/G"/>
</dbReference>
<dbReference type="SUPFAM" id="SSF117143">
    <property type="entry name" value="Flagellar hook protein flgE"/>
    <property type="match status" value="1"/>
</dbReference>
<evidence type="ECO:0000259" key="9">
    <source>
        <dbReference type="Pfam" id="PF22692"/>
    </source>
</evidence>
<dbReference type="PANTHER" id="PTHR30435">
    <property type="entry name" value="FLAGELLAR PROTEIN"/>
    <property type="match status" value="1"/>
</dbReference>
<keyword evidence="4 5" id="KW-0975">Bacterial flagellum</keyword>
<feature type="domain" description="Flagellar hook protein FlgE D2" evidence="8">
    <location>
        <begin position="178"/>
        <end position="292"/>
    </location>
</feature>
<dbReference type="GO" id="GO:0005829">
    <property type="term" value="C:cytosol"/>
    <property type="evidence" value="ECO:0007669"/>
    <property type="project" value="TreeGrafter"/>
</dbReference>
<keyword evidence="11" id="KW-1185">Reference proteome</keyword>
<feature type="domain" description="Flagellar basal-body/hook protein C-terminal" evidence="7">
    <location>
        <begin position="367"/>
        <end position="411"/>
    </location>
</feature>
<evidence type="ECO:0000313" key="10">
    <source>
        <dbReference type="EMBL" id="PWB94394.1"/>
    </source>
</evidence>
<dbReference type="InterPro" id="IPR010930">
    <property type="entry name" value="Flg_bb/hook_C_dom"/>
</dbReference>
<dbReference type="OrthoDB" id="8372879at2"/>
<dbReference type="InterPro" id="IPR011491">
    <property type="entry name" value="FlgE_D2"/>
</dbReference>
<dbReference type="GO" id="GO:0009425">
    <property type="term" value="C:bacterial-type flagellum basal body"/>
    <property type="evidence" value="ECO:0007669"/>
    <property type="project" value="UniProtKB-SubCell"/>
</dbReference>
<comment type="caution">
    <text evidence="10">The sequence shown here is derived from an EMBL/GenBank/DDBJ whole genome shotgun (WGS) entry which is preliminary data.</text>
</comment>
<dbReference type="NCBIfam" id="TIGR03506">
    <property type="entry name" value="FlgEFG_subfam"/>
    <property type="match status" value="1"/>
</dbReference>